<comment type="caution">
    <text evidence="2">The sequence shown here is derived from an EMBL/GenBank/DDBJ whole genome shotgun (WGS) entry which is preliminary data.</text>
</comment>
<organism evidence="2 3">
    <name type="scientific">Sinimarinibacterium thermocellulolyticum</name>
    <dbReference type="NCBI Taxonomy" id="3170016"/>
    <lineage>
        <taxon>Bacteria</taxon>
        <taxon>Pseudomonadati</taxon>
        <taxon>Pseudomonadota</taxon>
        <taxon>Gammaproteobacteria</taxon>
        <taxon>Nevskiales</taxon>
        <taxon>Nevskiaceae</taxon>
        <taxon>Sinimarinibacterium</taxon>
    </lineage>
</organism>
<reference evidence="2 3" key="1">
    <citation type="submission" date="2024-06" db="EMBL/GenBank/DDBJ databases">
        <authorList>
            <person name="Li Z."/>
            <person name="Jiang Y."/>
        </authorList>
    </citation>
    <scope>NUCLEOTIDE SEQUENCE [LARGE SCALE GENOMIC DNA]</scope>
    <source>
        <strain evidence="2 3">HSW-8</strain>
    </source>
</reference>
<accession>A0ABV2AA11</accession>
<dbReference type="Pfam" id="PF00149">
    <property type="entry name" value="Metallophos"/>
    <property type="match status" value="1"/>
</dbReference>
<dbReference type="PANTHER" id="PTHR37844:SF2">
    <property type="entry name" value="SER_THR PROTEIN PHOSPHATASE SUPERFAMILY (AFU_ORTHOLOGUE AFUA_1G14840)"/>
    <property type="match status" value="1"/>
</dbReference>
<dbReference type="InterPro" id="IPR029052">
    <property type="entry name" value="Metallo-depent_PP-like"/>
</dbReference>
<feature type="domain" description="Calcineurin-like phosphoesterase" evidence="1">
    <location>
        <begin position="1"/>
        <end position="216"/>
    </location>
</feature>
<gene>
    <name evidence="2" type="ORF">ABSH63_04530</name>
</gene>
<proteinExistence type="predicted"/>
<evidence type="ECO:0000259" key="1">
    <source>
        <dbReference type="Pfam" id="PF00149"/>
    </source>
</evidence>
<evidence type="ECO:0000313" key="3">
    <source>
        <dbReference type="Proteomes" id="UP001465331"/>
    </source>
</evidence>
<dbReference type="PANTHER" id="PTHR37844">
    <property type="entry name" value="SER/THR PROTEIN PHOSPHATASE SUPERFAMILY (AFU_ORTHOLOGUE AFUA_1G14840)"/>
    <property type="match status" value="1"/>
</dbReference>
<dbReference type="EMBL" id="JBEPIJ010000004">
    <property type="protein sequence ID" value="MES0873279.1"/>
    <property type="molecule type" value="Genomic_DNA"/>
</dbReference>
<dbReference type="Gene3D" id="3.60.21.10">
    <property type="match status" value="1"/>
</dbReference>
<keyword evidence="3" id="KW-1185">Reference proteome</keyword>
<dbReference type="RefSeq" id="WP_352887828.1">
    <property type="nucleotide sequence ID" value="NZ_JBEPIJ010000004.1"/>
</dbReference>
<protein>
    <submittedName>
        <fullName evidence="2">Metallophosphoesterase</fullName>
    </submittedName>
</protein>
<dbReference type="InterPro" id="IPR004843">
    <property type="entry name" value="Calcineurin-like_PHP"/>
</dbReference>
<dbReference type="SUPFAM" id="SSF56300">
    <property type="entry name" value="Metallo-dependent phosphatases"/>
    <property type="match status" value="1"/>
</dbReference>
<name>A0ABV2AA11_9GAMM</name>
<sequence length="257" mass="29051">MNIRIYSDLHLEFGRFDSPFNERGDEQLVVLAGDIDVGCAAIGWAAHTFAHVPVVYVLGNHEYYHHNFDTLLEQCRERARGTNVHILERDHLDVGGIRVLGCTLWTDYKLFGAERMHEARQWAEGSLADHWCIRRTGGQHFTPAHAARSFIESAHWLDWQISQADRPLLVVTHHAPTPATIAPFYAGKISNAAFHSDAEDLLRAPVRMWVHGHTHYNADLLHNGVRVVTNQWGYPSEDMLGFRRDGLFTFPDGGGAP</sequence>
<dbReference type="Proteomes" id="UP001465331">
    <property type="component" value="Unassembled WGS sequence"/>
</dbReference>
<evidence type="ECO:0000313" key="2">
    <source>
        <dbReference type="EMBL" id="MES0873279.1"/>
    </source>
</evidence>